<name>A0A6M2ECP6_9ROSI</name>
<dbReference type="AlphaFoldDB" id="A0A6M2ECP6"/>
<dbReference type="EMBL" id="GILB01002570">
    <property type="protein sequence ID" value="NUU82903.1"/>
    <property type="molecule type" value="Transcribed_RNA"/>
</dbReference>
<sequence length="105" mass="11938">MAIMVEHSGSTNNHNNQQPYHPHANNCCSHKNKSHSKNNNTHLNSCHHSSCLSCRHSIFNQYKTVYISGRAILVWNGAIWWIVQFRKQSVLLGSGLHALTTAVYR</sequence>
<protein>
    <submittedName>
        <fullName evidence="1">Uncharacterized protein</fullName>
    </submittedName>
</protein>
<evidence type="ECO:0000313" key="1">
    <source>
        <dbReference type="EMBL" id="NUU82903.1"/>
    </source>
</evidence>
<reference evidence="1" key="1">
    <citation type="submission" date="2020-03" db="EMBL/GenBank/DDBJ databases">
        <authorList>
            <person name="Zhang R."/>
        </authorList>
    </citation>
    <scope>NUCLEOTIDE SEQUENCE</scope>
</reference>
<proteinExistence type="predicted"/>
<organism evidence="1">
    <name type="scientific">Populus davidiana</name>
    <dbReference type="NCBI Taxonomy" id="266767"/>
    <lineage>
        <taxon>Eukaryota</taxon>
        <taxon>Viridiplantae</taxon>
        <taxon>Streptophyta</taxon>
        <taxon>Embryophyta</taxon>
        <taxon>Tracheophyta</taxon>
        <taxon>Spermatophyta</taxon>
        <taxon>Magnoliopsida</taxon>
        <taxon>eudicotyledons</taxon>
        <taxon>Gunneridae</taxon>
        <taxon>Pentapetalae</taxon>
        <taxon>rosids</taxon>
        <taxon>fabids</taxon>
        <taxon>Malpighiales</taxon>
        <taxon>Salicaceae</taxon>
        <taxon>Saliceae</taxon>
        <taxon>Populus</taxon>
    </lineage>
</organism>
<accession>A0A6M2ECP6</accession>